<accession>A0A135SYB0</accession>
<evidence type="ECO:0000313" key="4">
    <source>
        <dbReference type="Proteomes" id="UP000070328"/>
    </source>
</evidence>
<evidence type="ECO:0000256" key="1">
    <source>
        <dbReference type="SAM" id="MobiDB-lite"/>
    </source>
</evidence>
<feature type="compositionally biased region" description="Polar residues" evidence="1">
    <location>
        <begin position="159"/>
        <end position="173"/>
    </location>
</feature>
<keyword evidence="2" id="KW-1133">Transmembrane helix</keyword>
<name>A0A135SYB0_9PEZI</name>
<sequence length="238" mass="26148">MRNVYSILFITLSYATLTTISKGPEFVLDKVLPMLPLAVITGAFLSSLALSMWKEMTSASILDMGYQPSNWGPATSIIISIQAFRSDSNPHSEHCGDQLPRQQPIFSFLMSTSNPSVGDGPFTTFTSVKARRVVDPRPQPTHHLLPKNGDILGPRTPTMPETQSRPMSPSNASRDSHPRTSDPAAQKKHFAKTNDRAASLLFATVLEDSYAGSKSLSIPEPPRARSTTLETQYWAQFP</sequence>
<protein>
    <submittedName>
        <fullName evidence="3">Uncharacterized protein</fullName>
    </submittedName>
</protein>
<dbReference type="EMBL" id="JFBX01000356">
    <property type="protein sequence ID" value="KXH40902.1"/>
    <property type="molecule type" value="Genomic_DNA"/>
</dbReference>
<feature type="region of interest" description="Disordered" evidence="1">
    <location>
        <begin position="211"/>
        <end position="230"/>
    </location>
</feature>
<evidence type="ECO:0000256" key="2">
    <source>
        <dbReference type="SAM" id="Phobius"/>
    </source>
</evidence>
<proteinExistence type="predicted"/>
<keyword evidence="4" id="KW-1185">Reference proteome</keyword>
<dbReference type="AlphaFoldDB" id="A0A135SYB0"/>
<dbReference type="Proteomes" id="UP000070328">
    <property type="component" value="Unassembled WGS sequence"/>
</dbReference>
<keyword evidence="2" id="KW-0812">Transmembrane</keyword>
<organism evidence="3 4">
    <name type="scientific">Colletotrichum simmondsii</name>
    <dbReference type="NCBI Taxonomy" id="703756"/>
    <lineage>
        <taxon>Eukaryota</taxon>
        <taxon>Fungi</taxon>
        <taxon>Dikarya</taxon>
        <taxon>Ascomycota</taxon>
        <taxon>Pezizomycotina</taxon>
        <taxon>Sordariomycetes</taxon>
        <taxon>Hypocreomycetidae</taxon>
        <taxon>Glomerellales</taxon>
        <taxon>Glomerellaceae</taxon>
        <taxon>Colletotrichum</taxon>
        <taxon>Colletotrichum acutatum species complex</taxon>
    </lineage>
</organism>
<feature type="region of interest" description="Disordered" evidence="1">
    <location>
        <begin position="133"/>
        <end position="192"/>
    </location>
</feature>
<comment type="caution">
    <text evidence="3">The sequence shown here is derived from an EMBL/GenBank/DDBJ whole genome shotgun (WGS) entry which is preliminary data.</text>
</comment>
<evidence type="ECO:0000313" key="3">
    <source>
        <dbReference type="EMBL" id="KXH40902.1"/>
    </source>
</evidence>
<reference evidence="3 4" key="1">
    <citation type="submission" date="2014-02" db="EMBL/GenBank/DDBJ databases">
        <title>The genome sequence of Colletotrichum simmondsii CBS122122.</title>
        <authorList>
            <person name="Baroncelli R."/>
            <person name="Thon M.R."/>
        </authorList>
    </citation>
    <scope>NUCLEOTIDE SEQUENCE [LARGE SCALE GENOMIC DNA]</scope>
    <source>
        <strain evidence="3 4">CBS122122</strain>
    </source>
</reference>
<feature type="transmembrane region" description="Helical" evidence="2">
    <location>
        <begin position="31"/>
        <end position="53"/>
    </location>
</feature>
<keyword evidence="2" id="KW-0472">Membrane</keyword>
<gene>
    <name evidence="3" type="ORF">CSIM01_08389</name>
</gene>